<dbReference type="EMBL" id="WNYA01000007">
    <property type="protein sequence ID" value="KAG8562146.1"/>
    <property type="molecule type" value="Genomic_DNA"/>
</dbReference>
<evidence type="ECO:0000256" key="5">
    <source>
        <dbReference type="ARBA" id="ARBA00022729"/>
    </source>
</evidence>
<dbReference type="Pfam" id="PF02221">
    <property type="entry name" value="E1_DerP2_DerF2"/>
    <property type="match status" value="1"/>
</dbReference>
<evidence type="ECO:0000256" key="8">
    <source>
        <dbReference type="SAM" id="SignalP"/>
    </source>
</evidence>
<dbReference type="SMART" id="SM00737">
    <property type="entry name" value="ML"/>
    <property type="match status" value="1"/>
</dbReference>
<keyword evidence="6" id="KW-1015">Disulfide bond</keyword>
<comment type="subcellular location">
    <subcellularLocation>
        <location evidence="1">Secreted</location>
    </subcellularLocation>
</comment>
<evidence type="ECO:0000256" key="4">
    <source>
        <dbReference type="ARBA" id="ARBA00022525"/>
    </source>
</evidence>
<accession>A0AAV7ASF6</accession>
<evidence type="ECO:0000256" key="1">
    <source>
        <dbReference type="ARBA" id="ARBA00004613"/>
    </source>
</evidence>
<dbReference type="InterPro" id="IPR003172">
    <property type="entry name" value="ML_dom"/>
</dbReference>
<dbReference type="GO" id="GO:0015485">
    <property type="term" value="F:cholesterol binding"/>
    <property type="evidence" value="ECO:0007669"/>
    <property type="project" value="TreeGrafter"/>
</dbReference>
<dbReference type="AlphaFoldDB" id="A0AAV7ASF6"/>
<evidence type="ECO:0000256" key="6">
    <source>
        <dbReference type="ARBA" id="ARBA00023157"/>
    </source>
</evidence>
<protein>
    <recommendedName>
        <fullName evidence="3">NPC intracellular cholesterol transporter 2</fullName>
    </recommendedName>
    <alternativeName>
        <fullName evidence="7">Epididymal secretory protein E1</fullName>
    </alternativeName>
</protein>
<keyword evidence="4" id="KW-0964">Secreted</keyword>
<comment type="caution">
    <text evidence="10">The sequence shown here is derived from an EMBL/GenBank/DDBJ whole genome shotgun (WGS) entry which is preliminary data.</text>
</comment>
<feature type="domain" description="MD-2-related lipid-recognition" evidence="9">
    <location>
        <begin position="23"/>
        <end position="145"/>
    </location>
</feature>
<dbReference type="Proteomes" id="UP000824782">
    <property type="component" value="Unassembled WGS sequence"/>
</dbReference>
<evidence type="ECO:0000256" key="2">
    <source>
        <dbReference type="ARBA" id="ARBA00006370"/>
    </source>
</evidence>
<evidence type="ECO:0000313" key="11">
    <source>
        <dbReference type="Proteomes" id="UP000824782"/>
    </source>
</evidence>
<proteinExistence type="inferred from homology"/>
<gene>
    <name evidence="10" type="ORF">GDO81_015602</name>
</gene>
<dbReference type="GO" id="GO:0005576">
    <property type="term" value="C:extracellular region"/>
    <property type="evidence" value="ECO:0007669"/>
    <property type="project" value="UniProtKB-SubCell"/>
</dbReference>
<comment type="similarity">
    <text evidence="2">Belongs to the NPC2 family.</text>
</comment>
<dbReference type="GO" id="GO:0032367">
    <property type="term" value="P:intracellular cholesterol transport"/>
    <property type="evidence" value="ECO:0007669"/>
    <property type="project" value="InterPro"/>
</dbReference>
<evidence type="ECO:0000313" key="10">
    <source>
        <dbReference type="EMBL" id="KAG8562146.1"/>
    </source>
</evidence>
<sequence>MSLAHLVAVLLFVPVVLCEPLVYKECGSSTTGKLISVDVCPCPQQPCPLVKGRTYIINVTFTSEEDTPSCNAVVHGKIGGIPIPFPLPEADGCKSGISCPLKNGVTYTYLTKMDINPQYPNIKLVVEWELRDANNKDLFCWLIPVEITNG</sequence>
<feature type="chain" id="PRO_5044715610" description="NPC intracellular cholesterol transporter 2" evidence="8">
    <location>
        <begin position="19"/>
        <end position="150"/>
    </location>
</feature>
<dbReference type="GO" id="GO:0033344">
    <property type="term" value="P:cholesterol efflux"/>
    <property type="evidence" value="ECO:0007669"/>
    <property type="project" value="TreeGrafter"/>
</dbReference>
<evidence type="ECO:0000259" key="9">
    <source>
        <dbReference type="SMART" id="SM00737"/>
    </source>
</evidence>
<dbReference type="SUPFAM" id="SSF81296">
    <property type="entry name" value="E set domains"/>
    <property type="match status" value="1"/>
</dbReference>
<organism evidence="10 11">
    <name type="scientific">Engystomops pustulosus</name>
    <name type="common">Tungara frog</name>
    <name type="synonym">Physalaemus pustulosus</name>
    <dbReference type="NCBI Taxonomy" id="76066"/>
    <lineage>
        <taxon>Eukaryota</taxon>
        <taxon>Metazoa</taxon>
        <taxon>Chordata</taxon>
        <taxon>Craniata</taxon>
        <taxon>Vertebrata</taxon>
        <taxon>Euteleostomi</taxon>
        <taxon>Amphibia</taxon>
        <taxon>Batrachia</taxon>
        <taxon>Anura</taxon>
        <taxon>Neobatrachia</taxon>
        <taxon>Hyloidea</taxon>
        <taxon>Leptodactylidae</taxon>
        <taxon>Leiuperinae</taxon>
        <taxon>Engystomops</taxon>
    </lineage>
</organism>
<dbReference type="Gene3D" id="2.60.40.770">
    <property type="match status" value="1"/>
</dbReference>
<dbReference type="CDD" id="cd00916">
    <property type="entry name" value="Npc2_like"/>
    <property type="match status" value="1"/>
</dbReference>
<evidence type="ECO:0000256" key="7">
    <source>
        <dbReference type="ARBA" id="ARBA00032516"/>
    </source>
</evidence>
<dbReference type="InterPro" id="IPR033916">
    <property type="entry name" value="ML_Npc2-like"/>
</dbReference>
<keyword evidence="11" id="KW-1185">Reference proteome</keyword>
<name>A0AAV7ASF6_ENGPU</name>
<reference evidence="10" key="1">
    <citation type="thesis" date="2020" institute="ProQuest LLC" country="789 East Eisenhower Parkway, Ann Arbor, MI, USA">
        <title>Comparative Genomics and Chromosome Evolution.</title>
        <authorList>
            <person name="Mudd A.B."/>
        </authorList>
    </citation>
    <scope>NUCLEOTIDE SEQUENCE</scope>
    <source>
        <strain evidence="10">237g6f4</strain>
        <tissue evidence="10">Blood</tissue>
    </source>
</reference>
<dbReference type="FunFam" id="2.60.40.770:FF:000001">
    <property type="entry name" value="NPC intracellular cholesterol transporter 2"/>
    <property type="match status" value="1"/>
</dbReference>
<dbReference type="PANTHER" id="PTHR11306">
    <property type="entry name" value="NIEMANN PICK TYPE C2 PROTEIN NPC2-RELATED"/>
    <property type="match status" value="1"/>
</dbReference>
<evidence type="ECO:0000256" key="3">
    <source>
        <dbReference type="ARBA" id="ARBA00021477"/>
    </source>
</evidence>
<dbReference type="InterPro" id="IPR014756">
    <property type="entry name" value="Ig_E-set"/>
</dbReference>
<dbReference type="InterPro" id="IPR039670">
    <property type="entry name" value="NPC2-like"/>
</dbReference>
<keyword evidence="5 8" id="KW-0732">Signal</keyword>
<dbReference type="EMBL" id="WNYA01000007">
    <property type="protein sequence ID" value="KAG8562147.1"/>
    <property type="molecule type" value="Genomic_DNA"/>
</dbReference>
<feature type="signal peptide" evidence="8">
    <location>
        <begin position="1"/>
        <end position="18"/>
    </location>
</feature>
<dbReference type="PANTHER" id="PTHR11306:SF68">
    <property type="entry name" value="NPC INTRACELLULAR CHOLESTEROL TRANSPORTER 2"/>
    <property type="match status" value="1"/>
</dbReference>